<keyword evidence="3" id="KW-1185">Reference proteome</keyword>
<dbReference type="EMBL" id="JBBPBN010000006">
    <property type="protein sequence ID" value="KAK9035369.1"/>
    <property type="molecule type" value="Genomic_DNA"/>
</dbReference>
<evidence type="ECO:0000259" key="1">
    <source>
        <dbReference type="Pfam" id="PF22936"/>
    </source>
</evidence>
<proteinExistence type="predicted"/>
<dbReference type="Gene3D" id="1.25.40.20">
    <property type="entry name" value="Ankyrin repeat-containing domain"/>
    <property type="match status" value="1"/>
</dbReference>
<protein>
    <recommendedName>
        <fullName evidence="1">Retrovirus-related Pol polyprotein from transposon TNT 1-94-like beta-barrel domain-containing protein</fullName>
    </recommendedName>
</protein>
<dbReference type="InterPro" id="IPR036770">
    <property type="entry name" value="Ankyrin_rpt-contain_sf"/>
</dbReference>
<evidence type="ECO:0000313" key="3">
    <source>
        <dbReference type="Proteomes" id="UP001396334"/>
    </source>
</evidence>
<organism evidence="2 3">
    <name type="scientific">Hibiscus sabdariffa</name>
    <name type="common">roselle</name>
    <dbReference type="NCBI Taxonomy" id="183260"/>
    <lineage>
        <taxon>Eukaryota</taxon>
        <taxon>Viridiplantae</taxon>
        <taxon>Streptophyta</taxon>
        <taxon>Embryophyta</taxon>
        <taxon>Tracheophyta</taxon>
        <taxon>Spermatophyta</taxon>
        <taxon>Magnoliopsida</taxon>
        <taxon>eudicotyledons</taxon>
        <taxon>Gunneridae</taxon>
        <taxon>Pentapetalae</taxon>
        <taxon>rosids</taxon>
        <taxon>malvids</taxon>
        <taxon>Malvales</taxon>
        <taxon>Malvaceae</taxon>
        <taxon>Malvoideae</taxon>
        <taxon>Hibiscus</taxon>
    </lineage>
</organism>
<dbReference type="Proteomes" id="UP001396334">
    <property type="component" value="Unassembled WGS sequence"/>
</dbReference>
<gene>
    <name evidence="2" type="ORF">V6N11_077411</name>
</gene>
<comment type="caution">
    <text evidence="2">The sequence shown here is derived from an EMBL/GenBank/DDBJ whole genome shotgun (WGS) entry which is preliminary data.</text>
</comment>
<feature type="domain" description="Retrovirus-related Pol polyprotein from transposon TNT 1-94-like beta-barrel" evidence="1">
    <location>
        <begin position="245"/>
        <end position="297"/>
    </location>
</feature>
<sequence length="307" mass="34281">MGQNLDTMRQKQSKDELLYKAAIAGNVDGIRALCREGGNAGTLLHHAAKTGLEQTVKLLLDIFHAFNWVVIIPCGSSRPPKFELAIYSTLQALHLPVFVTQKPDSKSDEEWGFEYQQMCGFIRQFVEENVYNHIDQETCAHTLWEKLESLYASNSDNNKLFLLKKMMAFKYKEGTSIADHVRFYYFGFGSGVLNEEVRRRSQGSTSQSEVLVTENRGETEKNMAKVETKVEASQDQDIRILSVIIVMGNDGLLAVTTMGDVSLVSNDGIKLILKDVRHPSDIHLNLISAGRLDDEGFVTPSVMGNGS</sequence>
<name>A0ABR2TD58_9ROSI</name>
<dbReference type="SUPFAM" id="SSF48403">
    <property type="entry name" value="Ankyrin repeat"/>
    <property type="match status" value="1"/>
</dbReference>
<dbReference type="Pfam" id="PF22936">
    <property type="entry name" value="Pol_BBD"/>
    <property type="match status" value="1"/>
</dbReference>
<accession>A0ABR2TD58</accession>
<reference evidence="2 3" key="1">
    <citation type="journal article" date="2024" name="G3 (Bethesda)">
        <title>Genome assembly of Hibiscus sabdariffa L. provides insights into metabolisms of medicinal natural products.</title>
        <authorList>
            <person name="Kim T."/>
        </authorList>
    </citation>
    <scope>NUCLEOTIDE SEQUENCE [LARGE SCALE GENOMIC DNA]</scope>
    <source>
        <strain evidence="2">TK-2024</strain>
        <tissue evidence="2">Old leaves</tissue>
    </source>
</reference>
<evidence type="ECO:0000313" key="2">
    <source>
        <dbReference type="EMBL" id="KAK9035369.1"/>
    </source>
</evidence>
<dbReference type="InterPro" id="IPR054722">
    <property type="entry name" value="PolX-like_BBD"/>
</dbReference>
<dbReference type="Pfam" id="PF14223">
    <property type="entry name" value="Retrotran_gag_2"/>
    <property type="match status" value="1"/>
</dbReference>